<evidence type="ECO:0000313" key="3">
    <source>
        <dbReference type="Proteomes" id="UP000024635"/>
    </source>
</evidence>
<dbReference type="AlphaFoldDB" id="A0A016WG70"/>
<accession>A0A016WG70</accession>
<organism evidence="2 3">
    <name type="scientific">Ancylostoma ceylanicum</name>
    <dbReference type="NCBI Taxonomy" id="53326"/>
    <lineage>
        <taxon>Eukaryota</taxon>
        <taxon>Metazoa</taxon>
        <taxon>Ecdysozoa</taxon>
        <taxon>Nematoda</taxon>
        <taxon>Chromadorea</taxon>
        <taxon>Rhabditida</taxon>
        <taxon>Rhabditina</taxon>
        <taxon>Rhabditomorpha</taxon>
        <taxon>Strongyloidea</taxon>
        <taxon>Ancylostomatidae</taxon>
        <taxon>Ancylostomatinae</taxon>
        <taxon>Ancylostoma</taxon>
    </lineage>
</organism>
<evidence type="ECO:0000313" key="2">
    <source>
        <dbReference type="EMBL" id="EYC38297.1"/>
    </source>
</evidence>
<reference evidence="3" key="1">
    <citation type="journal article" date="2015" name="Nat. Genet.">
        <title>The genome and transcriptome of the zoonotic hookworm Ancylostoma ceylanicum identify infection-specific gene families.</title>
        <authorList>
            <person name="Schwarz E.M."/>
            <person name="Hu Y."/>
            <person name="Antoshechkin I."/>
            <person name="Miller M.M."/>
            <person name="Sternberg P.W."/>
            <person name="Aroian R.V."/>
        </authorList>
    </citation>
    <scope>NUCLEOTIDE SEQUENCE</scope>
    <source>
        <strain evidence="3">HY135</strain>
    </source>
</reference>
<proteinExistence type="predicted"/>
<sequence length="139" mass="16292">MPRAQCYIPEQRDNRMKRAKLPKTPFPSIKFWRTCGRTRGRTTQRVIRNLKMHSLRGPLFTVFVFLVISSPANVEGIFLIFRRDISDLPISSCIDECRRRRSFNFCLTPCIYKCMDMMDAAWKASTFSFRGTRGPLKTM</sequence>
<dbReference type="EMBL" id="JARK01000326">
    <property type="protein sequence ID" value="EYC38297.1"/>
    <property type="molecule type" value="Genomic_DNA"/>
</dbReference>
<name>A0A016WG70_9BILA</name>
<keyword evidence="1" id="KW-1133">Transmembrane helix</keyword>
<keyword evidence="1" id="KW-0472">Membrane</keyword>
<keyword evidence="3" id="KW-1185">Reference proteome</keyword>
<keyword evidence="1" id="KW-0812">Transmembrane</keyword>
<comment type="caution">
    <text evidence="2">The sequence shown here is derived from an EMBL/GenBank/DDBJ whole genome shotgun (WGS) entry which is preliminary data.</text>
</comment>
<protein>
    <submittedName>
        <fullName evidence="2">Uncharacterized protein</fullName>
    </submittedName>
</protein>
<dbReference type="Proteomes" id="UP000024635">
    <property type="component" value="Unassembled WGS sequence"/>
</dbReference>
<feature type="transmembrane region" description="Helical" evidence="1">
    <location>
        <begin position="59"/>
        <end position="81"/>
    </location>
</feature>
<evidence type="ECO:0000256" key="1">
    <source>
        <dbReference type="SAM" id="Phobius"/>
    </source>
</evidence>
<gene>
    <name evidence="2" type="primary">Acey_s0726.g1864</name>
    <name evidence="2" type="ORF">Y032_0726g1864</name>
</gene>